<feature type="coiled-coil region" evidence="5">
    <location>
        <begin position="745"/>
        <end position="775"/>
    </location>
</feature>
<dbReference type="CDD" id="cd17006">
    <property type="entry name" value="ANTH_N_HIP1_like"/>
    <property type="match status" value="1"/>
</dbReference>
<dbReference type="OrthoDB" id="8178130at2759"/>
<feature type="domain" description="ENTH" evidence="6">
    <location>
        <begin position="11"/>
        <end position="140"/>
    </location>
</feature>
<gene>
    <name evidence="8" type="ORF">CJOHNSTONI_LOCUS3095</name>
</gene>
<organism evidence="8 9">
    <name type="scientific">Cercopithifilaria johnstoni</name>
    <dbReference type="NCBI Taxonomy" id="2874296"/>
    <lineage>
        <taxon>Eukaryota</taxon>
        <taxon>Metazoa</taxon>
        <taxon>Ecdysozoa</taxon>
        <taxon>Nematoda</taxon>
        <taxon>Chromadorea</taxon>
        <taxon>Rhabditida</taxon>
        <taxon>Spirurina</taxon>
        <taxon>Spiruromorpha</taxon>
        <taxon>Filarioidea</taxon>
        <taxon>Onchocercidae</taxon>
        <taxon>Cercopithifilaria</taxon>
    </lineage>
</organism>
<dbReference type="SMART" id="SM00273">
    <property type="entry name" value="ENTH"/>
    <property type="match status" value="1"/>
</dbReference>
<feature type="domain" description="I/LWEQ" evidence="7">
    <location>
        <begin position="736"/>
        <end position="977"/>
    </location>
</feature>
<dbReference type="GO" id="GO:0035615">
    <property type="term" value="F:clathrin adaptor activity"/>
    <property type="evidence" value="ECO:0007669"/>
    <property type="project" value="TreeGrafter"/>
</dbReference>
<dbReference type="GO" id="GO:0006897">
    <property type="term" value="P:endocytosis"/>
    <property type="evidence" value="ECO:0007669"/>
    <property type="project" value="InterPro"/>
</dbReference>
<evidence type="ECO:0000256" key="3">
    <source>
        <dbReference type="ARBA" id="ARBA00022490"/>
    </source>
</evidence>
<proteinExistence type="inferred from homology"/>
<evidence type="ECO:0000256" key="2">
    <source>
        <dbReference type="ARBA" id="ARBA00010135"/>
    </source>
</evidence>
<dbReference type="Pfam" id="PF07651">
    <property type="entry name" value="ANTH"/>
    <property type="match status" value="1"/>
</dbReference>
<dbReference type="GO" id="GO:0043325">
    <property type="term" value="F:phosphatidylinositol-3,4-bisphosphate binding"/>
    <property type="evidence" value="ECO:0007669"/>
    <property type="project" value="TreeGrafter"/>
</dbReference>
<dbReference type="SUPFAM" id="SSF48464">
    <property type="entry name" value="ENTH/VHS domain"/>
    <property type="match status" value="1"/>
</dbReference>
<dbReference type="SUPFAM" id="SSF109885">
    <property type="entry name" value="I/LWEQ domain"/>
    <property type="match status" value="1"/>
</dbReference>
<evidence type="ECO:0000259" key="6">
    <source>
        <dbReference type="PROSITE" id="PS50942"/>
    </source>
</evidence>
<dbReference type="InterPro" id="IPR011417">
    <property type="entry name" value="ANTH_dom"/>
</dbReference>
<dbReference type="FunFam" id="1.20.1410.10:FF:000006">
    <property type="entry name" value="Huntingtin interacting protein"/>
    <property type="match status" value="1"/>
</dbReference>
<dbReference type="InterPro" id="IPR002558">
    <property type="entry name" value="ILWEQ_dom"/>
</dbReference>
<evidence type="ECO:0000313" key="8">
    <source>
        <dbReference type="EMBL" id="CAG9532816.1"/>
    </source>
</evidence>
<dbReference type="Gene3D" id="1.20.1410.10">
    <property type="entry name" value="I/LWEQ domain"/>
    <property type="match status" value="1"/>
</dbReference>
<dbReference type="EMBL" id="CAKAEH010001068">
    <property type="protein sequence ID" value="CAG9532816.1"/>
    <property type="molecule type" value="Genomic_DNA"/>
</dbReference>
<dbReference type="AlphaFoldDB" id="A0A8J2LT29"/>
<dbReference type="GO" id="GO:0007015">
    <property type="term" value="P:actin filament organization"/>
    <property type="evidence" value="ECO:0007669"/>
    <property type="project" value="TreeGrafter"/>
</dbReference>
<evidence type="ECO:0000313" key="9">
    <source>
        <dbReference type="Proteomes" id="UP000746747"/>
    </source>
</evidence>
<dbReference type="GO" id="GO:0080025">
    <property type="term" value="F:phosphatidylinositol-3,5-bisphosphate binding"/>
    <property type="evidence" value="ECO:0007669"/>
    <property type="project" value="TreeGrafter"/>
</dbReference>
<dbReference type="GO" id="GO:0032051">
    <property type="term" value="F:clathrin light chain binding"/>
    <property type="evidence" value="ECO:0007669"/>
    <property type="project" value="TreeGrafter"/>
</dbReference>
<dbReference type="Pfam" id="PF01608">
    <property type="entry name" value="I_LWEQ"/>
    <property type="match status" value="1"/>
</dbReference>
<dbReference type="PROSITE" id="PS50942">
    <property type="entry name" value="ENTH"/>
    <property type="match status" value="1"/>
</dbReference>
<dbReference type="InterPro" id="IPR013809">
    <property type="entry name" value="ENTH"/>
</dbReference>
<dbReference type="InterPro" id="IPR035964">
    <property type="entry name" value="I/LWEQ_dom_sf"/>
</dbReference>
<dbReference type="PANTHER" id="PTHR10407">
    <property type="entry name" value="HUNTINGTIN INTERACTING PROTEIN 1"/>
    <property type="match status" value="1"/>
</dbReference>
<dbReference type="Gene3D" id="1.20.5.1700">
    <property type="match status" value="1"/>
</dbReference>
<evidence type="ECO:0000259" key="7">
    <source>
        <dbReference type="PROSITE" id="PS50945"/>
    </source>
</evidence>
<comment type="similarity">
    <text evidence="2">Belongs to the SLA2 family.</text>
</comment>
<accession>A0A8J2LT29</accession>
<dbReference type="GO" id="GO:0030136">
    <property type="term" value="C:clathrin-coated vesicle"/>
    <property type="evidence" value="ECO:0007669"/>
    <property type="project" value="TreeGrafter"/>
</dbReference>
<keyword evidence="4" id="KW-0009">Actin-binding</keyword>
<dbReference type="Gene3D" id="1.25.40.90">
    <property type="match status" value="1"/>
</dbReference>
<protein>
    <recommendedName>
        <fullName evidence="10">Huntingtin interacting protein 1</fullName>
    </recommendedName>
</protein>
<evidence type="ECO:0000256" key="4">
    <source>
        <dbReference type="ARBA" id="ARBA00023203"/>
    </source>
</evidence>
<keyword evidence="5" id="KW-0175">Coiled coil</keyword>
<keyword evidence="9" id="KW-1185">Reference proteome</keyword>
<name>A0A8J2LT29_9BILA</name>
<evidence type="ECO:0000256" key="5">
    <source>
        <dbReference type="SAM" id="Coils"/>
    </source>
</evidence>
<dbReference type="PROSITE" id="PS50945">
    <property type="entry name" value="I_LWEQ"/>
    <property type="match status" value="1"/>
</dbReference>
<comment type="caution">
    <text evidence="8">The sequence shown here is derived from an EMBL/GenBank/DDBJ whole genome shotgun (WGS) entry which is preliminary data.</text>
</comment>
<dbReference type="GO" id="GO:0030864">
    <property type="term" value="C:cortical actin cytoskeleton"/>
    <property type="evidence" value="ECO:0007669"/>
    <property type="project" value="TreeGrafter"/>
</dbReference>
<sequence length="989" mass="112282">MSLKSVVLGDDREASIKHQVVSVHKALNKNEVPLKHKHARQVIVGTHKEKSCALFWSCISRIQLEKNPVISWKFCHLLHKLIQDGHRKVLEESVRYKARIEALGNFWYHLENSDYGRPNSSYCKMLVSRLEFHSRNHSIPGNLRLNANQVKALTNADVNQSFELSIEMLDQMDDLLALQAAVLRKVDNVNWSSLVPQGQCMLSPLILIILDTSKFYDHLVKLIFKLHSKLPPDALQGHRSRFNSIFQQTKEFYETSTNLQYFKFLVSIPKLPTYPPNFLQASELESYQAPNAYLHGDNVSEADTPPDERSVTEESLVDVVETGLQNSFDHMGSKDAIIEALRRDVEDARYHNERLMNEARARIEQYEKRLVQAQQENDHYKQTLDEVKGEVDRLRQLTIARGQQAVDEARLLETEQKAQSSELNYQRMKSAYTNLRQEHIEALKKLSEAQKELTSCQTEKQGSEETISNLEKKVADLEQETTDNKEKVQDASINIDNLQRRITERDNEVRELKQVCCKSKKVDVLKENLSKRQEGSLRLEQKIRAVGGYTMEQMKAENIKNVEEMEEKNTAKLDTVLKNSLIIQLHFYLVHFTITVSLGEVYSQILKQSGEDLQHVLSITYPNQLVLPALRFVVETTEKAINEADGEQSDKLFRTLTFLGHYLADVLLNSAAAANVVSIEHFQIVQEQCCIVIADAVTAYSVVGNRSLKSVKEPLVKLKSSLERLEEMCLNLPAGSSDVTAEIIGAELEQEMKRMDEAIQKAVQLIEEMQKKSRATDSGIRLKVSEEILDSCNQLMAAIVTLVTKSRALQEEIVAAGHGTANPNEFYKRNHQWTEGLLSAARAVGVAATVLVQRADDVVSCQGKLEYLIVASQEIAASTAQLFVSSRVKADRDSQRLKELSAASCSVNNCTANIVATVKNAQITLNEQRDLDFSHYTLHDTKKEEMESQVRILELEDKLVRERTHLAQLRKQHYQLAQIAENDSISADR</sequence>
<dbReference type="PANTHER" id="PTHR10407:SF15">
    <property type="entry name" value="HUNTINGTIN INTERACTING PROTEIN 1"/>
    <property type="match status" value="1"/>
</dbReference>
<keyword evidence="3" id="KW-0963">Cytoplasm</keyword>
<dbReference type="GO" id="GO:0048268">
    <property type="term" value="P:clathrin coat assembly"/>
    <property type="evidence" value="ECO:0007669"/>
    <property type="project" value="TreeGrafter"/>
</dbReference>
<dbReference type="SMART" id="SM00307">
    <property type="entry name" value="ILWEQ"/>
    <property type="match status" value="1"/>
</dbReference>
<feature type="coiled-coil region" evidence="5">
    <location>
        <begin position="338"/>
        <end position="515"/>
    </location>
</feature>
<reference evidence="8" key="1">
    <citation type="submission" date="2021-09" db="EMBL/GenBank/DDBJ databases">
        <authorList>
            <consortium name="Pathogen Informatics"/>
        </authorList>
    </citation>
    <scope>NUCLEOTIDE SEQUENCE</scope>
</reference>
<dbReference type="InterPro" id="IPR030224">
    <property type="entry name" value="Sla2_fam"/>
</dbReference>
<evidence type="ECO:0000256" key="1">
    <source>
        <dbReference type="ARBA" id="ARBA00004496"/>
    </source>
</evidence>
<dbReference type="GO" id="GO:0051015">
    <property type="term" value="F:actin filament binding"/>
    <property type="evidence" value="ECO:0007669"/>
    <property type="project" value="TreeGrafter"/>
</dbReference>
<comment type="subcellular location">
    <subcellularLocation>
        <location evidence="1">Cytoplasm</location>
    </subcellularLocation>
</comment>
<dbReference type="Proteomes" id="UP000746747">
    <property type="component" value="Unassembled WGS sequence"/>
</dbReference>
<dbReference type="FunFam" id="1.25.40.90:FF:000012">
    <property type="entry name" value="Huntingtin interacting protein 1-related"/>
    <property type="match status" value="1"/>
</dbReference>
<dbReference type="InterPro" id="IPR008942">
    <property type="entry name" value="ENTH_VHS"/>
</dbReference>
<evidence type="ECO:0008006" key="10">
    <source>
        <dbReference type="Google" id="ProtNLM"/>
    </source>
</evidence>